<evidence type="ECO:0000256" key="2">
    <source>
        <dbReference type="ARBA" id="ARBA00022679"/>
    </source>
</evidence>
<dbReference type="InterPro" id="IPR004441">
    <property type="entry name" value="rRNA_MeTrfase_TrmH"/>
</dbReference>
<dbReference type="GO" id="GO:0008173">
    <property type="term" value="F:RNA methyltransferase activity"/>
    <property type="evidence" value="ECO:0007669"/>
    <property type="project" value="InterPro"/>
</dbReference>
<dbReference type="GO" id="GO:0006396">
    <property type="term" value="P:RNA processing"/>
    <property type="evidence" value="ECO:0007669"/>
    <property type="project" value="InterPro"/>
</dbReference>
<evidence type="ECO:0000313" key="4">
    <source>
        <dbReference type="EMBL" id="SCQ22141.1"/>
    </source>
</evidence>
<dbReference type="AlphaFoldDB" id="A0A1D3UPY0"/>
<gene>
    <name evidence="4" type="ORF">TFUB20_01611</name>
</gene>
<name>A0A1D3UPY0_TANFO</name>
<dbReference type="InterPro" id="IPR029026">
    <property type="entry name" value="tRNA_m1G_MTases_N"/>
</dbReference>
<dbReference type="EMBL" id="FMMM01000056">
    <property type="protein sequence ID" value="SCQ22141.1"/>
    <property type="molecule type" value="Genomic_DNA"/>
</dbReference>
<dbReference type="CDD" id="cd18097">
    <property type="entry name" value="SpoU-like"/>
    <property type="match status" value="1"/>
</dbReference>
<reference evidence="4 5" key="1">
    <citation type="submission" date="2016-09" db="EMBL/GenBank/DDBJ databases">
        <authorList>
            <person name="Capua I."/>
            <person name="De Benedictis P."/>
            <person name="Joannis T."/>
            <person name="Lombin L.H."/>
            <person name="Cattoli G."/>
        </authorList>
    </citation>
    <scope>NUCLEOTIDE SEQUENCE [LARGE SCALE GENOMIC DNA]</scope>
    <source>
        <strain evidence="4 5">UB20</strain>
    </source>
</reference>
<evidence type="ECO:0000259" key="3">
    <source>
        <dbReference type="Pfam" id="PF00588"/>
    </source>
</evidence>
<dbReference type="Gene3D" id="3.40.1280.10">
    <property type="match status" value="1"/>
</dbReference>
<dbReference type="GO" id="GO:0005829">
    <property type="term" value="C:cytosol"/>
    <property type="evidence" value="ECO:0007669"/>
    <property type="project" value="TreeGrafter"/>
</dbReference>
<dbReference type="EC" id="2.1.1.-" evidence="4"/>
<sequence length="220" mass="24731">MHLIRFRTYRGEAGHKNHLETASLFRFPKNVFLCFSNIRRMRKLKITELNRLTADEYKTVAKLPVVIVLDEVRSLNNVGSVFRTADAFRMEAVYLCGITATPPSAEIHKTALGAEETVEWRYYKDTADAVAELKQQGYVLCALEQAEGSISLQDLSLDINQKYAIVVGHEVKGVRQAVVDTCDMCIEIPQCGTKHSLNVSVATGMVLWEIFKQLDSPALH</sequence>
<feature type="domain" description="tRNA/rRNA methyltransferase SpoU type" evidence="3">
    <location>
        <begin position="65"/>
        <end position="208"/>
    </location>
</feature>
<keyword evidence="2 4" id="KW-0808">Transferase</keyword>
<dbReference type="OMA" id="QFGTKHS"/>
<dbReference type="PANTHER" id="PTHR46429:SF1">
    <property type="entry name" value="23S RRNA (GUANOSINE-2'-O-)-METHYLTRANSFERASE RLMB"/>
    <property type="match status" value="1"/>
</dbReference>
<keyword evidence="1 4" id="KW-0489">Methyltransferase</keyword>
<organism evidence="4 5">
    <name type="scientific">Tannerella forsythia</name>
    <name type="common">Bacteroides forsythus</name>
    <dbReference type="NCBI Taxonomy" id="28112"/>
    <lineage>
        <taxon>Bacteria</taxon>
        <taxon>Pseudomonadati</taxon>
        <taxon>Bacteroidota</taxon>
        <taxon>Bacteroidia</taxon>
        <taxon>Bacteroidales</taxon>
        <taxon>Tannerellaceae</taxon>
        <taxon>Tannerella</taxon>
    </lineage>
</organism>
<accession>A0A1D3UPY0</accession>
<dbReference type="Proteomes" id="UP000182057">
    <property type="component" value="Unassembled WGS sequence"/>
</dbReference>
<evidence type="ECO:0000256" key="1">
    <source>
        <dbReference type="ARBA" id="ARBA00022603"/>
    </source>
</evidence>
<dbReference type="PANTHER" id="PTHR46429">
    <property type="entry name" value="23S RRNA (GUANOSINE-2'-O-)-METHYLTRANSFERASE RLMB"/>
    <property type="match status" value="1"/>
</dbReference>
<dbReference type="GO" id="GO:0032259">
    <property type="term" value="P:methylation"/>
    <property type="evidence" value="ECO:0007669"/>
    <property type="project" value="UniProtKB-KW"/>
</dbReference>
<dbReference type="SUPFAM" id="SSF75217">
    <property type="entry name" value="alpha/beta knot"/>
    <property type="match status" value="1"/>
</dbReference>
<dbReference type="InterPro" id="IPR029028">
    <property type="entry name" value="Alpha/beta_knot_MTases"/>
</dbReference>
<dbReference type="GO" id="GO:0003723">
    <property type="term" value="F:RNA binding"/>
    <property type="evidence" value="ECO:0007669"/>
    <property type="project" value="InterPro"/>
</dbReference>
<protein>
    <submittedName>
        <fullName evidence="4">Putative TrmH family tRNA/rRNA methyltransferase</fullName>
        <ecNumber evidence="4">2.1.1.-</ecNumber>
    </submittedName>
</protein>
<dbReference type="Pfam" id="PF00588">
    <property type="entry name" value="SpoU_methylase"/>
    <property type="match status" value="1"/>
</dbReference>
<proteinExistence type="predicted"/>
<evidence type="ECO:0000313" key="5">
    <source>
        <dbReference type="Proteomes" id="UP000182057"/>
    </source>
</evidence>
<dbReference type="InterPro" id="IPR001537">
    <property type="entry name" value="SpoU_MeTrfase"/>
</dbReference>